<dbReference type="InterPro" id="IPR044643">
    <property type="entry name" value="TrpF_fam"/>
</dbReference>
<dbReference type="KEGG" id="smic:SmB9_14720"/>
<dbReference type="InterPro" id="IPR011060">
    <property type="entry name" value="RibuloseP-bd_barrel"/>
</dbReference>
<gene>
    <name evidence="9 11" type="primary">trpF</name>
    <name evidence="12" type="ORF">DFR51_0441</name>
    <name evidence="11" type="ORF">SmB9_14720</name>
</gene>
<evidence type="ECO:0000313" key="12">
    <source>
        <dbReference type="EMBL" id="RKS90898.1"/>
    </source>
</evidence>
<name>A0AAD1D5G3_SPHMI</name>
<dbReference type="Pfam" id="PF00697">
    <property type="entry name" value="PRAI"/>
    <property type="match status" value="1"/>
</dbReference>
<dbReference type="Proteomes" id="UP000276029">
    <property type="component" value="Unassembled WGS sequence"/>
</dbReference>
<dbReference type="Gene3D" id="3.20.20.70">
    <property type="entry name" value="Aldolase class I"/>
    <property type="match status" value="1"/>
</dbReference>
<comment type="catalytic activity">
    <reaction evidence="1 9">
        <text>N-(5-phospho-beta-D-ribosyl)anthranilate = 1-(2-carboxyphenylamino)-1-deoxy-D-ribulose 5-phosphate</text>
        <dbReference type="Rhea" id="RHEA:21540"/>
        <dbReference type="ChEBI" id="CHEBI:18277"/>
        <dbReference type="ChEBI" id="CHEBI:58613"/>
        <dbReference type="EC" id="5.3.1.24"/>
    </reaction>
</comment>
<dbReference type="AlphaFoldDB" id="A0AAD1D5G3"/>
<dbReference type="PANTHER" id="PTHR42894:SF1">
    <property type="entry name" value="N-(5'-PHOSPHORIBOSYL)ANTHRANILATE ISOMERASE"/>
    <property type="match status" value="1"/>
</dbReference>
<keyword evidence="6 9" id="KW-0822">Tryptophan biosynthesis</keyword>
<evidence type="ECO:0000259" key="10">
    <source>
        <dbReference type="Pfam" id="PF00697"/>
    </source>
</evidence>
<evidence type="ECO:0000256" key="7">
    <source>
        <dbReference type="ARBA" id="ARBA00023141"/>
    </source>
</evidence>
<evidence type="ECO:0000256" key="2">
    <source>
        <dbReference type="ARBA" id="ARBA00004664"/>
    </source>
</evidence>
<dbReference type="InterPro" id="IPR013785">
    <property type="entry name" value="Aldolase_TIM"/>
</dbReference>
<dbReference type="RefSeq" id="WP_121047404.1">
    <property type="nucleotide sequence ID" value="NZ_AP018711.1"/>
</dbReference>
<evidence type="ECO:0000256" key="3">
    <source>
        <dbReference type="ARBA" id="ARBA00012572"/>
    </source>
</evidence>
<sequence length="216" mass="22329">MARIKICGVRDRAAIDAAAAGHADYVGFVFFPKSPRNLSFDEASALAGMTPSAIRRIGLFVNADDEMIGAAVRAARLDGVQLHGEEGPDRAAAIKGRFGVEVWKALAVTTRADLAAARSYAGVVDRILFDAKTPPGAALPGGMGVRFDWRLLAGGRGGFDPGVPWGLAGGLDASTVAEALATTQAPLVDVSSGVEDAPGVKSPAKIRAFCEAVRAR</sequence>
<accession>A0AAD1D5G3</accession>
<evidence type="ECO:0000256" key="4">
    <source>
        <dbReference type="ARBA" id="ARBA00022272"/>
    </source>
</evidence>
<dbReference type="GO" id="GO:0000162">
    <property type="term" value="P:L-tryptophan biosynthetic process"/>
    <property type="evidence" value="ECO:0007669"/>
    <property type="project" value="UniProtKB-UniRule"/>
</dbReference>
<reference evidence="11 13" key="1">
    <citation type="submission" date="2018-06" db="EMBL/GenBank/DDBJ databases">
        <title>Complete Genome Sequence of the Microcystin-Degrading Bacterium Sphingosinicella microcystinivorans Strain B-9.</title>
        <authorList>
            <person name="Jin H."/>
            <person name="Nishizawa T."/>
            <person name="Guo Y."/>
            <person name="Nishizawa A."/>
            <person name="Park H."/>
            <person name="Kato H."/>
            <person name="Tsuji K."/>
            <person name="Harada K."/>
        </authorList>
    </citation>
    <scope>NUCLEOTIDE SEQUENCE [LARGE SCALE GENOMIC DNA]</scope>
    <source>
        <strain evidence="11 13">B9</strain>
    </source>
</reference>
<dbReference type="EMBL" id="AP018711">
    <property type="protein sequence ID" value="BBE33814.1"/>
    <property type="molecule type" value="Genomic_DNA"/>
</dbReference>
<feature type="domain" description="N-(5'phosphoribosyl) anthranilate isomerase (PRAI)" evidence="10">
    <location>
        <begin position="4"/>
        <end position="211"/>
    </location>
</feature>
<comment type="pathway">
    <text evidence="2 9">Amino-acid biosynthesis; L-tryptophan biosynthesis; L-tryptophan from chorismate: step 3/5.</text>
</comment>
<dbReference type="InterPro" id="IPR001240">
    <property type="entry name" value="PRAI_dom"/>
</dbReference>
<dbReference type="GO" id="GO:0004640">
    <property type="term" value="F:phosphoribosylanthranilate isomerase activity"/>
    <property type="evidence" value="ECO:0007669"/>
    <property type="project" value="UniProtKB-UniRule"/>
</dbReference>
<proteinExistence type="inferred from homology"/>
<evidence type="ECO:0000256" key="8">
    <source>
        <dbReference type="ARBA" id="ARBA00023235"/>
    </source>
</evidence>
<evidence type="ECO:0000256" key="1">
    <source>
        <dbReference type="ARBA" id="ARBA00001164"/>
    </source>
</evidence>
<evidence type="ECO:0000313" key="14">
    <source>
        <dbReference type="Proteomes" id="UP000276029"/>
    </source>
</evidence>
<evidence type="ECO:0000256" key="9">
    <source>
        <dbReference type="HAMAP-Rule" id="MF_00135"/>
    </source>
</evidence>
<dbReference type="CDD" id="cd00405">
    <property type="entry name" value="PRAI"/>
    <property type="match status" value="1"/>
</dbReference>
<dbReference type="PANTHER" id="PTHR42894">
    <property type="entry name" value="N-(5'-PHOSPHORIBOSYL)ANTHRANILATE ISOMERASE"/>
    <property type="match status" value="1"/>
</dbReference>
<evidence type="ECO:0000313" key="13">
    <source>
        <dbReference type="Proteomes" id="UP000275727"/>
    </source>
</evidence>
<evidence type="ECO:0000313" key="11">
    <source>
        <dbReference type="EMBL" id="BBE33814.1"/>
    </source>
</evidence>
<evidence type="ECO:0000256" key="5">
    <source>
        <dbReference type="ARBA" id="ARBA00022605"/>
    </source>
</evidence>
<dbReference type="NCBIfam" id="NF002295">
    <property type="entry name" value="PRK01222.1-1"/>
    <property type="match status" value="1"/>
</dbReference>
<organism evidence="11 13">
    <name type="scientific">Sphingosinicella microcystinivorans</name>
    <dbReference type="NCBI Taxonomy" id="335406"/>
    <lineage>
        <taxon>Bacteria</taxon>
        <taxon>Pseudomonadati</taxon>
        <taxon>Pseudomonadota</taxon>
        <taxon>Alphaproteobacteria</taxon>
        <taxon>Sphingomonadales</taxon>
        <taxon>Sphingosinicellaceae</taxon>
        <taxon>Sphingosinicella</taxon>
    </lineage>
</organism>
<keyword evidence="14" id="KW-1185">Reference proteome</keyword>
<keyword evidence="5 9" id="KW-0028">Amino-acid biosynthesis</keyword>
<keyword evidence="7 9" id="KW-0057">Aromatic amino acid biosynthesis</keyword>
<dbReference type="HAMAP" id="MF_00135">
    <property type="entry name" value="PRAI"/>
    <property type="match status" value="1"/>
</dbReference>
<dbReference type="EC" id="5.3.1.24" evidence="3 9"/>
<dbReference type="EMBL" id="RBWX01000007">
    <property type="protein sequence ID" value="RKS90898.1"/>
    <property type="molecule type" value="Genomic_DNA"/>
</dbReference>
<reference evidence="12 14" key="2">
    <citation type="submission" date="2018-10" db="EMBL/GenBank/DDBJ databases">
        <title>Genomic Encyclopedia of Type Strains, Phase IV (KMG-IV): sequencing the most valuable type-strain genomes for metagenomic binning, comparative biology and taxonomic classification.</title>
        <authorList>
            <person name="Goeker M."/>
        </authorList>
    </citation>
    <scope>NUCLEOTIDE SEQUENCE [LARGE SCALE GENOMIC DNA]</scope>
    <source>
        <strain evidence="12 14">DSM 19791</strain>
    </source>
</reference>
<comment type="similarity">
    <text evidence="9">Belongs to the TrpF family.</text>
</comment>
<dbReference type="SUPFAM" id="SSF51366">
    <property type="entry name" value="Ribulose-phoshate binding barrel"/>
    <property type="match status" value="1"/>
</dbReference>
<evidence type="ECO:0000256" key="6">
    <source>
        <dbReference type="ARBA" id="ARBA00022822"/>
    </source>
</evidence>
<dbReference type="Proteomes" id="UP000275727">
    <property type="component" value="Chromosome"/>
</dbReference>
<keyword evidence="8 9" id="KW-0413">Isomerase</keyword>
<protein>
    <recommendedName>
        <fullName evidence="4 9">N-(5'-phosphoribosyl)anthranilate isomerase</fullName>
        <shortName evidence="9">PRAI</shortName>
        <ecNumber evidence="3 9">5.3.1.24</ecNumber>
    </recommendedName>
</protein>